<accession>A0AAD4BY27</accession>
<reference evidence="3" key="2">
    <citation type="journal article" date="2020" name="Nat. Commun.">
        <title>Large-scale genome sequencing of mycorrhizal fungi provides insights into the early evolution of symbiotic traits.</title>
        <authorList>
            <person name="Miyauchi S."/>
            <person name="Kiss E."/>
            <person name="Kuo A."/>
            <person name="Drula E."/>
            <person name="Kohler A."/>
            <person name="Sanchez-Garcia M."/>
            <person name="Morin E."/>
            <person name="Andreopoulos B."/>
            <person name="Barry K.W."/>
            <person name="Bonito G."/>
            <person name="Buee M."/>
            <person name="Carver A."/>
            <person name="Chen C."/>
            <person name="Cichocki N."/>
            <person name="Clum A."/>
            <person name="Culley D."/>
            <person name="Crous P.W."/>
            <person name="Fauchery L."/>
            <person name="Girlanda M."/>
            <person name="Hayes R.D."/>
            <person name="Keri Z."/>
            <person name="LaButti K."/>
            <person name="Lipzen A."/>
            <person name="Lombard V."/>
            <person name="Magnuson J."/>
            <person name="Maillard F."/>
            <person name="Murat C."/>
            <person name="Nolan M."/>
            <person name="Ohm R.A."/>
            <person name="Pangilinan J."/>
            <person name="Pereira M.F."/>
            <person name="Perotto S."/>
            <person name="Peter M."/>
            <person name="Pfister S."/>
            <person name="Riley R."/>
            <person name="Sitrit Y."/>
            <person name="Stielow J.B."/>
            <person name="Szollosi G."/>
            <person name="Zifcakova L."/>
            <person name="Stursova M."/>
            <person name="Spatafora J.W."/>
            <person name="Tedersoo L."/>
            <person name="Vaario L.M."/>
            <person name="Yamada A."/>
            <person name="Yan M."/>
            <person name="Wang P."/>
            <person name="Xu J."/>
            <person name="Bruns T."/>
            <person name="Baldrian P."/>
            <person name="Vilgalys R."/>
            <person name="Dunand C."/>
            <person name="Henrissat B."/>
            <person name="Grigoriev I.V."/>
            <person name="Hibbett D."/>
            <person name="Nagy L.G."/>
            <person name="Martin F.M."/>
        </authorList>
    </citation>
    <scope>NUCLEOTIDE SEQUENCE</scope>
    <source>
        <strain evidence="3">BED1</strain>
    </source>
</reference>
<comment type="caution">
    <text evidence="3">The sequence shown here is derived from an EMBL/GenBank/DDBJ whole genome shotgun (WGS) entry which is preliminary data.</text>
</comment>
<protein>
    <submittedName>
        <fullName evidence="3">Uncharacterized protein</fullName>
    </submittedName>
</protein>
<evidence type="ECO:0000256" key="2">
    <source>
        <dbReference type="SAM" id="MobiDB-lite"/>
    </source>
</evidence>
<evidence type="ECO:0000313" key="4">
    <source>
        <dbReference type="Proteomes" id="UP001194468"/>
    </source>
</evidence>
<evidence type="ECO:0000256" key="1">
    <source>
        <dbReference type="SAM" id="Coils"/>
    </source>
</evidence>
<feature type="coiled-coil region" evidence="1">
    <location>
        <begin position="131"/>
        <end position="158"/>
    </location>
</feature>
<dbReference type="EMBL" id="WHUW01000009">
    <property type="protein sequence ID" value="KAF8442200.1"/>
    <property type="molecule type" value="Genomic_DNA"/>
</dbReference>
<feature type="compositionally biased region" description="Low complexity" evidence="2">
    <location>
        <begin position="367"/>
        <end position="382"/>
    </location>
</feature>
<keyword evidence="1" id="KW-0175">Coiled coil</keyword>
<feature type="compositionally biased region" description="Low complexity" evidence="2">
    <location>
        <begin position="324"/>
        <end position="335"/>
    </location>
</feature>
<keyword evidence="4" id="KW-1185">Reference proteome</keyword>
<reference evidence="3" key="1">
    <citation type="submission" date="2019-10" db="EMBL/GenBank/DDBJ databases">
        <authorList>
            <consortium name="DOE Joint Genome Institute"/>
            <person name="Kuo A."/>
            <person name="Miyauchi S."/>
            <person name="Kiss E."/>
            <person name="Drula E."/>
            <person name="Kohler A."/>
            <person name="Sanchez-Garcia M."/>
            <person name="Andreopoulos B."/>
            <person name="Barry K.W."/>
            <person name="Bonito G."/>
            <person name="Buee M."/>
            <person name="Carver A."/>
            <person name="Chen C."/>
            <person name="Cichocki N."/>
            <person name="Clum A."/>
            <person name="Culley D."/>
            <person name="Crous P.W."/>
            <person name="Fauchery L."/>
            <person name="Girlanda M."/>
            <person name="Hayes R."/>
            <person name="Keri Z."/>
            <person name="LaButti K."/>
            <person name="Lipzen A."/>
            <person name="Lombard V."/>
            <person name="Magnuson J."/>
            <person name="Maillard F."/>
            <person name="Morin E."/>
            <person name="Murat C."/>
            <person name="Nolan M."/>
            <person name="Ohm R."/>
            <person name="Pangilinan J."/>
            <person name="Pereira M."/>
            <person name="Perotto S."/>
            <person name="Peter M."/>
            <person name="Riley R."/>
            <person name="Sitrit Y."/>
            <person name="Stielow B."/>
            <person name="Szollosi G."/>
            <person name="Zifcakova L."/>
            <person name="Stursova M."/>
            <person name="Spatafora J.W."/>
            <person name="Tedersoo L."/>
            <person name="Vaario L.-M."/>
            <person name="Yamada A."/>
            <person name="Yan M."/>
            <person name="Wang P."/>
            <person name="Xu J."/>
            <person name="Bruns T."/>
            <person name="Baldrian P."/>
            <person name="Vilgalys R."/>
            <person name="Henrissat B."/>
            <person name="Grigoriev I.V."/>
            <person name="Hibbett D."/>
            <person name="Nagy L.G."/>
            <person name="Martin F.M."/>
        </authorList>
    </citation>
    <scope>NUCLEOTIDE SEQUENCE</scope>
    <source>
        <strain evidence="3">BED1</strain>
    </source>
</reference>
<sequence>MQAECLALVAALVKQLENLKQMATAASLKTGELKKTSGLNHQKADLGDPEMWLFGDIVEYGRVLVDVQADVKELKLQRVSLRKAMKELDSNMLKINTRKEEIIRFNEAETDAEFAKILKIRTLAPEYSETQSQLRKNIRAIRDRVQKLEDYLQASKKRINEFRTCRPSIRRVLFPPDDSTVVFQLYHRPPSLDTVNRTFRNIDVVVDQQKQEISRLRHRMMKFEISGSVGARDRLAVSSSKRPLNVTPNVAITTAAALNAERSAQKLKKAMLASRRQPLLNTMATSSTVPMSFQTPQKTTAVKPEGKTPDLKTPFSLPTTPMTSLPSSLPAWSPSEFGSPVSHDITPSRSRGVVKHQKPIALKKNASSVSSTQTQMQMQPSPFEWQPVEAMKPVSSLPFSLRPVGSS</sequence>
<proteinExistence type="predicted"/>
<evidence type="ECO:0000313" key="3">
    <source>
        <dbReference type="EMBL" id="KAF8442200.1"/>
    </source>
</evidence>
<feature type="coiled-coil region" evidence="1">
    <location>
        <begin position="64"/>
        <end position="91"/>
    </location>
</feature>
<gene>
    <name evidence="3" type="ORF">L210DRAFT_3398367</name>
</gene>
<dbReference type="AlphaFoldDB" id="A0AAD4BY27"/>
<organism evidence="3 4">
    <name type="scientific">Boletus edulis BED1</name>
    <dbReference type="NCBI Taxonomy" id="1328754"/>
    <lineage>
        <taxon>Eukaryota</taxon>
        <taxon>Fungi</taxon>
        <taxon>Dikarya</taxon>
        <taxon>Basidiomycota</taxon>
        <taxon>Agaricomycotina</taxon>
        <taxon>Agaricomycetes</taxon>
        <taxon>Agaricomycetidae</taxon>
        <taxon>Boletales</taxon>
        <taxon>Boletineae</taxon>
        <taxon>Boletaceae</taxon>
        <taxon>Boletoideae</taxon>
        <taxon>Boletus</taxon>
    </lineage>
</organism>
<dbReference type="Proteomes" id="UP001194468">
    <property type="component" value="Unassembled WGS sequence"/>
</dbReference>
<name>A0AAD4BY27_BOLED</name>
<feature type="region of interest" description="Disordered" evidence="2">
    <location>
        <begin position="292"/>
        <end position="387"/>
    </location>
</feature>